<dbReference type="EMBL" id="PSYR01000004">
    <property type="protein sequence ID" value="RCN55278.1"/>
    <property type="molecule type" value="Genomic_DNA"/>
</dbReference>
<comment type="caution">
    <text evidence="8">The sequence shown here is derived from an EMBL/GenBank/DDBJ whole genome shotgun (WGS) entry which is preliminary data.</text>
</comment>
<dbReference type="InterPro" id="IPR004300">
    <property type="entry name" value="Glyco_hydro_57_N"/>
</dbReference>
<feature type="region of interest" description="Disordered" evidence="4">
    <location>
        <begin position="539"/>
        <end position="566"/>
    </location>
</feature>
<dbReference type="GO" id="GO:0005975">
    <property type="term" value="P:carbohydrate metabolic process"/>
    <property type="evidence" value="ECO:0007669"/>
    <property type="project" value="InterPro"/>
</dbReference>
<dbReference type="EMBL" id="PSYR01000002">
    <property type="protein sequence ID" value="RCN55879.1"/>
    <property type="molecule type" value="Genomic_DNA"/>
</dbReference>
<evidence type="ECO:0000256" key="1">
    <source>
        <dbReference type="ARBA" id="ARBA00006821"/>
    </source>
</evidence>
<dbReference type="EMBL" id="PSYR01000003">
    <property type="protein sequence ID" value="RCN55294.1"/>
    <property type="molecule type" value="Genomic_DNA"/>
</dbReference>
<feature type="domain" description="Glycoside hydrolase family 57 N-terminal" evidence="5">
    <location>
        <begin position="11"/>
        <end position="436"/>
    </location>
</feature>
<keyword evidence="8" id="KW-0378">Hydrolase</keyword>
<dbReference type="InterPro" id="IPR011330">
    <property type="entry name" value="Glyco_hydro/deAcase_b/a-brl"/>
</dbReference>
<evidence type="ECO:0000313" key="8">
    <source>
        <dbReference type="EMBL" id="RCN55879.1"/>
    </source>
</evidence>
<dbReference type="Gene3D" id="3.20.110.10">
    <property type="entry name" value="Glycoside hydrolase 38, N terminal domain"/>
    <property type="match status" value="1"/>
</dbReference>
<dbReference type="CDD" id="cd10796">
    <property type="entry name" value="GH57N_APU"/>
    <property type="match status" value="1"/>
</dbReference>
<evidence type="ECO:0000256" key="4">
    <source>
        <dbReference type="SAM" id="MobiDB-lite"/>
    </source>
</evidence>
<reference evidence="8 9" key="1">
    <citation type="submission" date="2018-02" db="EMBL/GenBank/DDBJ databases">
        <title>Insights into the biology of acidophilic members of the Acidiferrobacteraceae family derived from comparative genomic analyses.</title>
        <authorList>
            <person name="Issotta F."/>
            <person name="Thyssen C."/>
            <person name="Mena C."/>
            <person name="Moya A."/>
            <person name="Bellenberg S."/>
            <person name="Sproer C."/>
            <person name="Covarrubias P.C."/>
            <person name="Sand W."/>
            <person name="Quatrini R."/>
            <person name="Vera M."/>
        </authorList>
    </citation>
    <scope>NUCLEOTIDE SEQUENCE [LARGE SCALE GENOMIC DNA]</scope>
    <source>
        <strain evidence="8">M-1</strain>
        <strain evidence="9">m-1</strain>
    </source>
</reference>
<evidence type="ECO:0000313" key="6">
    <source>
        <dbReference type="EMBL" id="RCN55278.1"/>
    </source>
</evidence>
<dbReference type="GO" id="GO:0016787">
    <property type="term" value="F:hydrolase activity"/>
    <property type="evidence" value="ECO:0007669"/>
    <property type="project" value="UniProtKB-KW"/>
</dbReference>
<dbReference type="PANTHER" id="PTHR36306:SF1">
    <property type="entry name" value="ALPHA-AMYLASE-RELATED"/>
    <property type="match status" value="1"/>
</dbReference>
<gene>
    <name evidence="8" type="ORF">C4900_08185</name>
    <name evidence="7" type="ORF">C4900_15535</name>
    <name evidence="6" type="ORF">C4900_15700</name>
</gene>
<evidence type="ECO:0000313" key="7">
    <source>
        <dbReference type="EMBL" id="RCN55294.1"/>
    </source>
</evidence>
<dbReference type="AlphaFoldDB" id="A0A1C2G0S8"/>
<evidence type="ECO:0000259" key="5">
    <source>
        <dbReference type="Pfam" id="PF03065"/>
    </source>
</evidence>
<dbReference type="Proteomes" id="UP000253250">
    <property type="component" value="Unassembled WGS sequence"/>
</dbReference>
<dbReference type="OrthoDB" id="9759321at2"/>
<comment type="similarity">
    <text evidence="1 3">Belongs to the glycosyl hydrolase 57 family.</text>
</comment>
<accession>A0A1C2G0S8</accession>
<dbReference type="SUPFAM" id="SSF88713">
    <property type="entry name" value="Glycoside hydrolase/deacetylase"/>
    <property type="match status" value="1"/>
</dbReference>
<evidence type="ECO:0000256" key="3">
    <source>
        <dbReference type="RuleBase" id="RU361196"/>
    </source>
</evidence>
<dbReference type="RefSeq" id="WP_065970888.1">
    <property type="nucleotide sequence ID" value="NZ_CP080624.1"/>
</dbReference>
<keyword evidence="2 3" id="KW-0119">Carbohydrate metabolism</keyword>
<dbReference type="InterPro" id="IPR052046">
    <property type="entry name" value="GH57_Enzymes"/>
</dbReference>
<protein>
    <submittedName>
        <fullName evidence="8">Glycoside hydrolase</fullName>
    </submittedName>
</protein>
<dbReference type="InterPro" id="IPR027291">
    <property type="entry name" value="Glyco_hydro_38_N_sf"/>
</dbReference>
<proteinExistence type="inferred from homology"/>
<evidence type="ECO:0000256" key="2">
    <source>
        <dbReference type="ARBA" id="ARBA00023277"/>
    </source>
</evidence>
<name>A0A1C2G0S8_9GAMM</name>
<dbReference type="PANTHER" id="PTHR36306">
    <property type="entry name" value="ALPHA-AMYLASE-RELATED-RELATED"/>
    <property type="match status" value="1"/>
</dbReference>
<dbReference type="STRING" id="163359.A9R16_13225"/>
<dbReference type="Pfam" id="PF03065">
    <property type="entry name" value="Glyco_hydro_57"/>
    <property type="match status" value="1"/>
</dbReference>
<organism evidence="8 9">
    <name type="scientific">Acidiferrobacter thiooxydans</name>
    <dbReference type="NCBI Taxonomy" id="163359"/>
    <lineage>
        <taxon>Bacteria</taxon>
        <taxon>Pseudomonadati</taxon>
        <taxon>Pseudomonadota</taxon>
        <taxon>Gammaproteobacteria</taxon>
        <taxon>Acidiferrobacterales</taxon>
        <taxon>Acidiferrobacteraceae</taxon>
        <taxon>Acidiferrobacter</taxon>
    </lineage>
</organism>
<keyword evidence="9" id="KW-1185">Reference proteome</keyword>
<sequence>MSGDDRLNLVLCWHMHQPQYRRLSDGQYQQPWVYLHAIKDYVDMAAHIESVPGARAVVNFSPVLLDQIADYGQQLQAYLRERTPLRDPLLAALAGHWPPPGPERAALIAACLKANKARVIDRFPAFKRLVALAAPVVADPGLSGYLDCHYLRDLVVWYHLGWFGETVRRADARIAPLLQRGEGFDEESAITVLRVAEEILTGLVPRYRRLAESGQVELSFTPYTHPIVPLLLDFAVAREAQPDVRLPVAPHYPGGEARARWQIRAGQEAFARHFGFAAAGCWPAEGGLSAQMLALLDDAGIKWTASGERVLRHSLQAGGKDGGHGQCHRIYGEPGRTVRCVFRDDGLSDLIGFSYADWHADDAVGNLISHLETIARAAQPGHAPLVAIIMDGENAWEYYPENGYYFLRALYERLVAHPQIHLTTFSQYIDEGHAPAMLPPLIAGSWVNGTFATWIGSPDKNRAWDILVQAKADYDRVMAQGRLSPEDAERASEALAVCEGSDWCWWFGDYNPRDTVQDFERLYRRHIADLYHILGEPPSPLAGEGFTQQGADRSERGGAMRSSGAL</sequence>
<evidence type="ECO:0000313" key="9">
    <source>
        <dbReference type="Proteomes" id="UP000253250"/>
    </source>
</evidence>